<keyword evidence="3" id="KW-0677">Repeat</keyword>
<evidence type="ECO:0000313" key="7">
    <source>
        <dbReference type="Proteomes" id="UP001374579"/>
    </source>
</evidence>
<organism evidence="6 7">
    <name type="scientific">Littorina saxatilis</name>
    <dbReference type="NCBI Taxonomy" id="31220"/>
    <lineage>
        <taxon>Eukaryota</taxon>
        <taxon>Metazoa</taxon>
        <taxon>Spiralia</taxon>
        <taxon>Lophotrochozoa</taxon>
        <taxon>Mollusca</taxon>
        <taxon>Gastropoda</taxon>
        <taxon>Caenogastropoda</taxon>
        <taxon>Littorinimorpha</taxon>
        <taxon>Littorinoidea</taxon>
        <taxon>Littorinidae</taxon>
        <taxon>Littorina</taxon>
    </lineage>
</organism>
<dbReference type="SUPFAM" id="SSF47473">
    <property type="entry name" value="EF-hand"/>
    <property type="match status" value="1"/>
</dbReference>
<evidence type="ECO:0000256" key="3">
    <source>
        <dbReference type="ARBA" id="ARBA00022737"/>
    </source>
</evidence>
<accession>A0AAN9GAW1</accession>
<evidence type="ECO:0000313" key="6">
    <source>
        <dbReference type="EMBL" id="KAK7100205.1"/>
    </source>
</evidence>
<dbReference type="Proteomes" id="UP001374579">
    <property type="component" value="Unassembled WGS sequence"/>
</dbReference>
<keyword evidence="4" id="KW-0106">Calcium</keyword>
<evidence type="ECO:0000256" key="4">
    <source>
        <dbReference type="ARBA" id="ARBA00022837"/>
    </source>
</evidence>
<comment type="caution">
    <text evidence="6">The sequence shown here is derived from an EMBL/GenBank/DDBJ whole genome shotgun (WGS) entry which is preliminary data.</text>
</comment>
<feature type="domain" description="EF-hand" evidence="5">
    <location>
        <begin position="144"/>
        <end position="179"/>
    </location>
</feature>
<protein>
    <recommendedName>
        <fullName evidence="5">EF-hand domain-containing protein</fullName>
    </recommendedName>
</protein>
<keyword evidence="7" id="KW-1185">Reference proteome</keyword>
<dbReference type="CDD" id="cd00051">
    <property type="entry name" value="EFh"/>
    <property type="match status" value="2"/>
</dbReference>
<feature type="domain" description="EF-hand" evidence="5">
    <location>
        <begin position="60"/>
        <end position="95"/>
    </location>
</feature>
<evidence type="ECO:0000259" key="5">
    <source>
        <dbReference type="PROSITE" id="PS50222"/>
    </source>
</evidence>
<dbReference type="Gene3D" id="1.10.238.10">
    <property type="entry name" value="EF-hand"/>
    <property type="match status" value="1"/>
</dbReference>
<dbReference type="EMBL" id="JBAMIC010000011">
    <property type="protein sequence ID" value="KAK7100205.1"/>
    <property type="molecule type" value="Genomic_DNA"/>
</dbReference>
<dbReference type="PANTHER" id="PTHR23055">
    <property type="entry name" value="CALCIUM BINDING PROTEINS"/>
    <property type="match status" value="1"/>
</dbReference>
<gene>
    <name evidence="6" type="ORF">V1264_023194</name>
</gene>
<dbReference type="Pfam" id="PF13499">
    <property type="entry name" value="EF-hand_7"/>
    <property type="match status" value="2"/>
</dbReference>
<name>A0AAN9GAW1_9CAEN</name>
<dbReference type="InterPro" id="IPR028846">
    <property type="entry name" value="Recoverin"/>
</dbReference>
<dbReference type="PRINTS" id="PR00450">
    <property type="entry name" value="RECOVERIN"/>
</dbReference>
<dbReference type="InterPro" id="IPR002048">
    <property type="entry name" value="EF_hand_dom"/>
</dbReference>
<dbReference type="AlphaFoldDB" id="A0AAN9GAW1"/>
<proteinExistence type="inferred from homology"/>
<dbReference type="SMART" id="SM00054">
    <property type="entry name" value="EFh"/>
    <property type="match status" value="3"/>
</dbReference>
<comment type="similarity">
    <text evidence="1">Belongs to the recoverin family.</text>
</comment>
<dbReference type="FunFam" id="1.10.238.10:FF:000009">
    <property type="entry name" value="Visinin-like protein 1"/>
    <property type="match status" value="1"/>
</dbReference>
<feature type="domain" description="EF-hand" evidence="5">
    <location>
        <begin position="97"/>
        <end position="132"/>
    </location>
</feature>
<dbReference type="PROSITE" id="PS50222">
    <property type="entry name" value="EF_HAND_2"/>
    <property type="match status" value="3"/>
</dbReference>
<evidence type="ECO:0000256" key="1">
    <source>
        <dbReference type="ARBA" id="ARBA00006049"/>
    </source>
</evidence>
<dbReference type="PROSITE" id="PS00018">
    <property type="entry name" value="EF_HAND_1"/>
    <property type="match status" value="3"/>
</dbReference>
<dbReference type="GO" id="GO:0005509">
    <property type="term" value="F:calcium ion binding"/>
    <property type="evidence" value="ECO:0007669"/>
    <property type="project" value="InterPro"/>
</dbReference>
<dbReference type="InterPro" id="IPR011992">
    <property type="entry name" value="EF-hand-dom_pair"/>
</dbReference>
<sequence>MGSKGSKLSKEDLRFLEENTNFQRNEIKQWFKGFMRDCPDGQLSQEKFKEVYAQFFPGGNPDEFCRHVFRSFDKDGSGSIEFKEFLLAINITSNKGNPKDKLNWAFDMYDIDGNGTIDKAEMESIIKAIYNMLGNAITDVNIDTPKERTLKIFSKMDTNNDGVLTKEEFITGCMNDQCLYQMLTADADGGPK</sequence>
<dbReference type="PANTHER" id="PTHR23055:SF69">
    <property type="entry name" value="NEURONAL CALCIUM SENSOR 2"/>
    <property type="match status" value="1"/>
</dbReference>
<reference evidence="6 7" key="1">
    <citation type="submission" date="2024-02" db="EMBL/GenBank/DDBJ databases">
        <title>Chromosome-scale genome assembly of the rough periwinkle Littorina saxatilis.</title>
        <authorList>
            <person name="De Jode A."/>
            <person name="Faria R."/>
            <person name="Formenti G."/>
            <person name="Sims Y."/>
            <person name="Smith T.P."/>
            <person name="Tracey A."/>
            <person name="Wood J.M.D."/>
            <person name="Zagrodzka Z.B."/>
            <person name="Johannesson K."/>
            <person name="Butlin R.K."/>
            <person name="Leder E.H."/>
        </authorList>
    </citation>
    <scope>NUCLEOTIDE SEQUENCE [LARGE SCALE GENOMIC DNA]</scope>
    <source>
        <strain evidence="6">Snail1</strain>
        <tissue evidence="6">Muscle</tissue>
    </source>
</reference>
<dbReference type="InterPro" id="IPR018247">
    <property type="entry name" value="EF_Hand_1_Ca_BS"/>
</dbReference>
<keyword evidence="2" id="KW-0479">Metal-binding</keyword>
<evidence type="ECO:0000256" key="2">
    <source>
        <dbReference type="ARBA" id="ARBA00022723"/>
    </source>
</evidence>